<dbReference type="InterPro" id="IPR036770">
    <property type="entry name" value="Ankyrin_rpt-contain_sf"/>
</dbReference>
<evidence type="ECO:0000256" key="3">
    <source>
        <dbReference type="SAM" id="SignalP"/>
    </source>
</evidence>
<dbReference type="SMART" id="SM00248">
    <property type="entry name" value="ANK"/>
    <property type="match status" value="3"/>
</dbReference>
<dbReference type="GO" id="GO:0005886">
    <property type="term" value="C:plasma membrane"/>
    <property type="evidence" value="ECO:0007669"/>
    <property type="project" value="TreeGrafter"/>
</dbReference>
<gene>
    <name evidence="4" type="ORF">SEMRO_695_G188720.1</name>
</gene>
<evidence type="ECO:0000313" key="4">
    <source>
        <dbReference type="EMBL" id="CAB9515128.1"/>
    </source>
</evidence>
<dbReference type="SUPFAM" id="SSF48403">
    <property type="entry name" value="Ankyrin repeat"/>
    <property type="match status" value="1"/>
</dbReference>
<organism evidence="4 5">
    <name type="scientific">Seminavis robusta</name>
    <dbReference type="NCBI Taxonomy" id="568900"/>
    <lineage>
        <taxon>Eukaryota</taxon>
        <taxon>Sar</taxon>
        <taxon>Stramenopiles</taxon>
        <taxon>Ochrophyta</taxon>
        <taxon>Bacillariophyta</taxon>
        <taxon>Bacillariophyceae</taxon>
        <taxon>Bacillariophycidae</taxon>
        <taxon>Naviculales</taxon>
        <taxon>Naviculaceae</taxon>
        <taxon>Seminavis</taxon>
    </lineage>
</organism>
<dbReference type="Gene3D" id="1.25.40.20">
    <property type="entry name" value="Ankyrin repeat-containing domain"/>
    <property type="match status" value="2"/>
</dbReference>
<evidence type="ECO:0000256" key="2">
    <source>
        <dbReference type="ARBA" id="ARBA00023043"/>
    </source>
</evidence>
<name>A0A9N8HLP3_9STRA</name>
<dbReference type="InterPro" id="IPR002110">
    <property type="entry name" value="Ankyrin_rpt"/>
</dbReference>
<feature type="chain" id="PRO_5040249008" evidence="3">
    <location>
        <begin position="20"/>
        <end position="388"/>
    </location>
</feature>
<reference evidence="4" key="1">
    <citation type="submission" date="2020-06" db="EMBL/GenBank/DDBJ databases">
        <authorList>
            <consortium name="Plant Systems Biology data submission"/>
        </authorList>
    </citation>
    <scope>NUCLEOTIDE SEQUENCE</scope>
    <source>
        <strain evidence="4">D6</strain>
    </source>
</reference>
<keyword evidence="1" id="KW-0677">Repeat</keyword>
<dbReference type="OrthoDB" id="38789at2759"/>
<evidence type="ECO:0000256" key="1">
    <source>
        <dbReference type="ARBA" id="ARBA00022737"/>
    </source>
</evidence>
<dbReference type="PANTHER" id="PTHR24186:SF46">
    <property type="entry name" value="PROTEIN ACCELERATED CELL DEATH 6-LIKE"/>
    <property type="match status" value="1"/>
</dbReference>
<protein>
    <submittedName>
        <fullName evidence="4">Uncharacterized protein</fullName>
    </submittedName>
</protein>
<sequence length="388" mass="42946">MKRSVVIVFFALMLVGVECTSLPGIAELHSWLRLDPNVSVEALETRLEGFDDNNVWQSTDSNGNTLVHSACFNPAMPVDVVAFLVDGYPDAISRTNSPDDLTPMQAAIRTGKSTKDDVAFYLLFKFPSLAEVVSSRYGTLLHFCCNSPCTPKLAEHIIELYPNALSMSDRHSNLPLLSAARRMPLETVQLMAEIYPSALRFENRNSVTLLQGMTLWDHSNLSCRTVQVAAFLIEEYPEALSNPSWRGWIPLNNALQSLKPIHLEPRAEDVTEGAAVEAFVDLIRLLVNHYPVPLFRGYSGTSQDDTGMTPLHLAVDRQVPLEAIRVLIDAAPMALRLKDARNRTPLELGIAKGVSQDIEQLLSNRSEWLDTTFGGNQRCNATGVVGEE</sequence>
<keyword evidence="2" id="KW-0040">ANK repeat</keyword>
<comment type="caution">
    <text evidence="4">The sequence shown here is derived from an EMBL/GenBank/DDBJ whole genome shotgun (WGS) entry which is preliminary data.</text>
</comment>
<dbReference type="EMBL" id="CAICTM010000694">
    <property type="protein sequence ID" value="CAB9515128.1"/>
    <property type="molecule type" value="Genomic_DNA"/>
</dbReference>
<keyword evidence="3" id="KW-0732">Signal</keyword>
<keyword evidence="5" id="KW-1185">Reference proteome</keyword>
<dbReference type="PANTHER" id="PTHR24186">
    <property type="entry name" value="PROTEIN PHOSPHATASE 1 REGULATORY SUBUNIT"/>
    <property type="match status" value="1"/>
</dbReference>
<accession>A0A9N8HLP3</accession>
<dbReference type="Pfam" id="PF13857">
    <property type="entry name" value="Ank_5"/>
    <property type="match status" value="1"/>
</dbReference>
<dbReference type="Proteomes" id="UP001153069">
    <property type="component" value="Unassembled WGS sequence"/>
</dbReference>
<dbReference type="AlphaFoldDB" id="A0A9N8HLP3"/>
<proteinExistence type="predicted"/>
<feature type="signal peptide" evidence="3">
    <location>
        <begin position="1"/>
        <end position="19"/>
    </location>
</feature>
<evidence type="ECO:0000313" key="5">
    <source>
        <dbReference type="Proteomes" id="UP001153069"/>
    </source>
</evidence>